<dbReference type="Proteomes" id="UP000773614">
    <property type="component" value="Unassembled WGS sequence"/>
</dbReference>
<keyword evidence="2" id="KW-0229">DNA integration</keyword>
<dbReference type="GO" id="GO:0015074">
    <property type="term" value="P:DNA integration"/>
    <property type="evidence" value="ECO:0007669"/>
    <property type="project" value="UniProtKB-KW"/>
</dbReference>
<dbReference type="PANTHER" id="PTHR30629">
    <property type="entry name" value="PROPHAGE INTEGRASE"/>
    <property type="match status" value="1"/>
</dbReference>
<feature type="domain" description="Tyr recombinase" evidence="5">
    <location>
        <begin position="221"/>
        <end position="397"/>
    </location>
</feature>
<dbReference type="Gene3D" id="3.30.160.390">
    <property type="entry name" value="Integrase, DNA-binding domain"/>
    <property type="match status" value="1"/>
</dbReference>
<dbReference type="RefSeq" id="WP_161138664.1">
    <property type="nucleotide sequence ID" value="NZ_SPKJ01000002.1"/>
</dbReference>
<keyword evidence="3" id="KW-0238">DNA-binding</keyword>
<sequence length="429" mass="46899">MTKITKRTVDGLQPQAGRDVFAWDAELRGFGIRVKPSGVKTYLIQYRNAEGRTRRLVLGQHGVLAPEQAREFARQKLAAAARGEDPSAERHAAREGMTVAEVCDWYLEQARAGRILGRKRKPIKASTLDSDESRIDSHIKPLIGSRTARGLTLRDIEAMQADIMEGKSAKGRKGRGGRTTGGAGVAGRTVGTLRSILGHALRLELIERNPAAGVRQVAGNQKKRRLSEEELQLLGRTMRECEEEGEHPTGLAAIRLLLLTGFRRMEALALERAWINTRRSYVSFPDTKGGEQVRAIGKAAVACITEQMRVSMGWPYLFPADWGEGHFVGVVRVLDRVCARAGLTQVTPHTLRHTFASVAGDLNFSELTIKGLLGHAPRGVTQGYVHLDVALVVAADQVAARMAELLDGPRAKTAKTKRGTTRRGFAKAA</sequence>
<comment type="caution">
    <text evidence="6">The sequence shown here is derived from an EMBL/GenBank/DDBJ whole genome shotgun (WGS) entry which is preliminary data.</text>
</comment>
<gene>
    <name evidence="6" type="ORF">E4O86_01115</name>
</gene>
<dbReference type="CDD" id="cd00796">
    <property type="entry name" value="INT_Rci_Hp1_C"/>
    <property type="match status" value="1"/>
</dbReference>
<comment type="similarity">
    <text evidence="1">Belongs to the 'phage' integrase family.</text>
</comment>
<protein>
    <submittedName>
        <fullName evidence="6">DUF4102 domain-containing protein</fullName>
    </submittedName>
</protein>
<dbReference type="Pfam" id="PF00589">
    <property type="entry name" value="Phage_integrase"/>
    <property type="match status" value="1"/>
</dbReference>
<dbReference type="InterPro" id="IPR013762">
    <property type="entry name" value="Integrase-like_cat_sf"/>
</dbReference>
<dbReference type="SUPFAM" id="SSF56349">
    <property type="entry name" value="DNA breaking-rejoining enzymes"/>
    <property type="match status" value="1"/>
</dbReference>
<proteinExistence type="inferred from homology"/>
<dbReference type="InterPro" id="IPR025166">
    <property type="entry name" value="Integrase_DNA_bind_dom"/>
</dbReference>
<dbReference type="InterPro" id="IPR038488">
    <property type="entry name" value="Integrase_DNA-bd_sf"/>
</dbReference>
<evidence type="ECO:0000313" key="6">
    <source>
        <dbReference type="EMBL" id="MYZ46323.1"/>
    </source>
</evidence>
<dbReference type="PROSITE" id="PS51898">
    <property type="entry name" value="TYR_RECOMBINASE"/>
    <property type="match status" value="1"/>
</dbReference>
<dbReference type="Pfam" id="PF13356">
    <property type="entry name" value="Arm-DNA-bind_3"/>
    <property type="match status" value="1"/>
</dbReference>
<reference evidence="6" key="1">
    <citation type="submission" date="2019-03" db="EMBL/GenBank/DDBJ databases">
        <title>Afifella sp. nov., isolated from activated sludge.</title>
        <authorList>
            <person name="Li Q."/>
            <person name="Liu Y."/>
        </authorList>
    </citation>
    <scope>NUCLEOTIDE SEQUENCE</scope>
    <source>
        <strain evidence="6">L72</strain>
    </source>
</reference>
<dbReference type="InterPro" id="IPR011010">
    <property type="entry name" value="DNA_brk_join_enz"/>
</dbReference>
<evidence type="ECO:0000256" key="2">
    <source>
        <dbReference type="ARBA" id="ARBA00022908"/>
    </source>
</evidence>
<dbReference type="GO" id="GO:0003677">
    <property type="term" value="F:DNA binding"/>
    <property type="evidence" value="ECO:0007669"/>
    <property type="project" value="UniProtKB-KW"/>
</dbReference>
<dbReference type="Gene3D" id="1.10.150.130">
    <property type="match status" value="1"/>
</dbReference>
<dbReference type="OrthoDB" id="7615137at2"/>
<dbReference type="PANTHER" id="PTHR30629:SF2">
    <property type="entry name" value="PROPHAGE INTEGRASE INTS-RELATED"/>
    <property type="match status" value="1"/>
</dbReference>
<dbReference type="InterPro" id="IPR010998">
    <property type="entry name" value="Integrase_recombinase_N"/>
</dbReference>
<keyword evidence="7" id="KW-1185">Reference proteome</keyword>
<name>A0A964WRV8_9HYPH</name>
<accession>A0A964WRV8</accession>
<evidence type="ECO:0000259" key="5">
    <source>
        <dbReference type="PROSITE" id="PS51898"/>
    </source>
</evidence>
<keyword evidence="4" id="KW-0233">DNA recombination</keyword>
<dbReference type="InterPro" id="IPR002104">
    <property type="entry name" value="Integrase_catalytic"/>
</dbReference>
<evidence type="ECO:0000256" key="3">
    <source>
        <dbReference type="ARBA" id="ARBA00023125"/>
    </source>
</evidence>
<dbReference type="GO" id="GO:0006310">
    <property type="term" value="P:DNA recombination"/>
    <property type="evidence" value="ECO:0007669"/>
    <property type="project" value="UniProtKB-KW"/>
</dbReference>
<dbReference type="InterPro" id="IPR050808">
    <property type="entry name" value="Phage_Integrase"/>
</dbReference>
<dbReference type="Gene3D" id="1.10.443.10">
    <property type="entry name" value="Intergrase catalytic core"/>
    <property type="match status" value="1"/>
</dbReference>
<evidence type="ECO:0000313" key="7">
    <source>
        <dbReference type="Proteomes" id="UP000773614"/>
    </source>
</evidence>
<dbReference type="EMBL" id="SPKJ01000002">
    <property type="protein sequence ID" value="MYZ46323.1"/>
    <property type="molecule type" value="Genomic_DNA"/>
</dbReference>
<organism evidence="6 7">
    <name type="scientific">Propylenella binzhouense</name>
    <dbReference type="NCBI Taxonomy" id="2555902"/>
    <lineage>
        <taxon>Bacteria</taxon>
        <taxon>Pseudomonadati</taxon>
        <taxon>Pseudomonadota</taxon>
        <taxon>Alphaproteobacteria</taxon>
        <taxon>Hyphomicrobiales</taxon>
        <taxon>Propylenellaceae</taxon>
        <taxon>Propylenella</taxon>
    </lineage>
</organism>
<dbReference type="AlphaFoldDB" id="A0A964WRV8"/>
<evidence type="ECO:0000256" key="1">
    <source>
        <dbReference type="ARBA" id="ARBA00008857"/>
    </source>
</evidence>
<evidence type="ECO:0000256" key="4">
    <source>
        <dbReference type="ARBA" id="ARBA00023172"/>
    </source>
</evidence>